<feature type="domain" description="NadR/Ttd14 AAA" evidence="1">
    <location>
        <begin position="21"/>
        <end position="184"/>
    </location>
</feature>
<name>A0ABV3WX57_9HYPH</name>
<dbReference type="InterPro" id="IPR027417">
    <property type="entry name" value="P-loop_NTPase"/>
</dbReference>
<dbReference type="EMBL" id="JAZHFV010000006">
    <property type="protein sequence ID" value="MEX4009174.1"/>
    <property type="molecule type" value="Genomic_DNA"/>
</dbReference>
<accession>A0ABV3WX57</accession>
<protein>
    <submittedName>
        <fullName evidence="2">AAA family ATPase</fullName>
    </submittedName>
</protein>
<evidence type="ECO:0000259" key="1">
    <source>
        <dbReference type="Pfam" id="PF13521"/>
    </source>
</evidence>
<evidence type="ECO:0000313" key="3">
    <source>
        <dbReference type="Proteomes" id="UP001559025"/>
    </source>
</evidence>
<dbReference type="RefSeq" id="WP_368804131.1">
    <property type="nucleotide sequence ID" value="NZ_JAZHFV010000006.1"/>
</dbReference>
<dbReference type="Gene3D" id="3.40.50.300">
    <property type="entry name" value="P-loop containing nucleotide triphosphate hydrolases"/>
    <property type="match status" value="1"/>
</dbReference>
<proteinExistence type="predicted"/>
<keyword evidence="3" id="KW-1185">Reference proteome</keyword>
<dbReference type="Pfam" id="PF13521">
    <property type="entry name" value="AAA_28"/>
    <property type="match status" value="1"/>
</dbReference>
<dbReference type="Proteomes" id="UP001559025">
    <property type="component" value="Unassembled WGS sequence"/>
</dbReference>
<dbReference type="SUPFAM" id="SSF52540">
    <property type="entry name" value="P-loop containing nucleoside triphosphate hydrolases"/>
    <property type="match status" value="1"/>
</dbReference>
<gene>
    <name evidence="2" type="ORF">V1479_17820</name>
</gene>
<comment type="caution">
    <text evidence="2">The sequence shown here is derived from an EMBL/GenBank/DDBJ whole genome shotgun (WGS) entry which is preliminary data.</text>
</comment>
<reference evidence="2 3" key="1">
    <citation type="submission" date="2024-01" db="EMBL/GenBank/DDBJ databases">
        <title>New evidence supports the origin of RcGTA from prophage.</title>
        <authorList>
            <person name="Xu Y."/>
            <person name="Liu B."/>
            <person name="Chen F."/>
        </authorList>
    </citation>
    <scope>NUCLEOTIDE SEQUENCE [LARGE SCALE GENOMIC DNA]</scope>
    <source>
        <strain evidence="2 3">CBW1107-2</strain>
    </source>
</reference>
<evidence type="ECO:0000313" key="2">
    <source>
        <dbReference type="EMBL" id="MEX4009174.1"/>
    </source>
</evidence>
<dbReference type="InterPro" id="IPR038727">
    <property type="entry name" value="NadR/Ttd14_AAA_dom"/>
</dbReference>
<sequence>MLDEDAYLPGNPALVASRQAVVLTGCSGGGKSTLLGALADRGYAVCPEAGRQIVREQMHLGGDALPWTDATQFVALAASRTMHLFNTTAPSERAIFFDRSLVDLTSFLEMKGLDVPAHLRRAVETYRYAPSVFVTPPWRKIYVDEAERSKSFEDACREYDALVDGYLAAGYELVEVPKASVAERADFVIANLPA</sequence>
<organism evidence="2 3">
    <name type="scientific">Neoaquamicrobium sediminum</name>
    <dbReference type="NCBI Taxonomy" id="1849104"/>
    <lineage>
        <taxon>Bacteria</taxon>
        <taxon>Pseudomonadati</taxon>
        <taxon>Pseudomonadota</taxon>
        <taxon>Alphaproteobacteria</taxon>
        <taxon>Hyphomicrobiales</taxon>
        <taxon>Phyllobacteriaceae</taxon>
        <taxon>Neoaquamicrobium</taxon>
    </lineage>
</organism>